<dbReference type="AlphaFoldDB" id="A0A1J4U041"/>
<dbReference type="EMBL" id="MNVB01000034">
    <property type="protein sequence ID" value="OIO17312.1"/>
    <property type="molecule type" value="Genomic_DNA"/>
</dbReference>
<comment type="caution">
    <text evidence="3">The sequence shown here is derived from an EMBL/GenBank/DDBJ whole genome shotgun (WGS) entry which is preliminary data.</text>
</comment>
<comment type="similarity">
    <text evidence="1">Belongs to the GSP E family.</text>
</comment>
<dbReference type="InterPro" id="IPR050921">
    <property type="entry name" value="T4SS_GSP_E_ATPase"/>
</dbReference>
<evidence type="ECO:0000313" key="4">
    <source>
        <dbReference type="Proteomes" id="UP000182465"/>
    </source>
</evidence>
<dbReference type="PANTHER" id="PTHR30486:SF12">
    <property type="entry name" value="TYPE IV PILUS ATPASE PILU"/>
    <property type="match status" value="1"/>
</dbReference>
<dbReference type="SUPFAM" id="SSF52540">
    <property type="entry name" value="P-loop containing nucleoside triphosphate hydrolases"/>
    <property type="match status" value="1"/>
</dbReference>
<dbReference type="Proteomes" id="UP000182465">
    <property type="component" value="Unassembled WGS sequence"/>
</dbReference>
<dbReference type="Gene3D" id="3.30.450.90">
    <property type="match status" value="1"/>
</dbReference>
<protein>
    <recommendedName>
        <fullName evidence="2">Bacterial type II secretion system protein E domain-containing protein</fullName>
    </recommendedName>
</protein>
<feature type="domain" description="Bacterial type II secretion system protein E" evidence="2">
    <location>
        <begin position="18"/>
        <end position="263"/>
    </location>
</feature>
<reference evidence="3 4" key="1">
    <citation type="journal article" date="2016" name="Environ. Microbiol.">
        <title>Genomic resolution of a cold subsurface aquifer community provides metabolic insights for novel microbes adapted to high CO concentrations.</title>
        <authorList>
            <person name="Probst A.J."/>
            <person name="Castelle C.J."/>
            <person name="Singh A."/>
            <person name="Brown C.T."/>
            <person name="Anantharaman K."/>
            <person name="Sharon I."/>
            <person name="Hug L.A."/>
            <person name="Burstein D."/>
            <person name="Emerson J.B."/>
            <person name="Thomas B.C."/>
            <person name="Banfield J.F."/>
        </authorList>
    </citation>
    <scope>NUCLEOTIDE SEQUENCE [LARGE SCALE GENOMIC DNA]</scope>
    <source>
        <strain evidence="3">CG1_02_38_13</strain>
    </source>
</reference>
<dbReference type="InterPro" id="IPR027417">
    <property type="entry name" value="P-loop_NTPase"/>
</dbReference>
<dbReference type="Gene3D" id="3.40.50.300">
    <property type="entry name" value="P-loop containing nucleotide triphosphate hydrolases"/>
    <property type="match status" value="1"/>
</dbReference>
<sequence length="364" mass="40998">MDFILKFLNMSQTNIIFNRIIDKSIKSGASYVHLEVGSKPVIRSGGRLERLEEEQIVNVDFLNDLAQTILSPEERNVLDKDKSLVVVKNFESNRRFRVDIFYQKKTLAFAFKYIQPVIKDIKKFGLSDEFIKLFQRREGLIIISGQHGSGKTAITASILEFINKSQSKYILTLEKPIEYILNPQKSIIEQREIGRDAHTFAEAIKFAQYGDADVVALSEIDSFASLARLFELIESGRLVVVIVEADSVPEAVEQLINLSPQTELEKSRQVLSDLLLGVIVEHFLPRRGGGQIGIAEILITIPPVSSLIKEGKYQQLNTVMQTSRDDGMCTKDQYLIELVRTGEVAYEDALLAATDKLSFRVAAK</sequence>
<organism evidence="3 4">
    <name type="scientific">Candidatus Kuenenbacteria bacterium CG1_02_38_13</name>
    <dbReference type="NCBI Taxonomy" id="1805235"/>
    <lineage>
        <taxon>Bacteria</taxon>
        <taxon>Candidatus Kueneniibacteriota</taxon>
    </lineage>
</organism>
<name>A0A1J4U041_9BACT</name>
<evidence type="ECO:0000313" key="3">
    <source>
        <dbReference type="EMBL" id="OIO17312.1"/>
    </source>
</evidence>
<dbReference type="Pfam" id="PF00437">
    <property type="entry name" value="T2SSE"/>
    <property type="match status" value="1"/>
</dbReference>
<dbReference type="PANTHER" id="PTHR30486">
    <property type="entry name" value="TWITCHING MOTILITY PROTEIN PILT"/>
    <property type="match status" value="1"/>
</dbReference>
<dbReference type="InterPro" id="IPR001482">
    <property type="entry name" value="T2SS/T4SS_dom"/>
</dbReference>
<proteinExistence type="inferred from homology"/>
<dbReference type="GO" id="GO:0016887">
    <property type="term" value="F:ATP hydrolysis activity"/>
    <property type="evidence" value="ECO:0007669"/>
    <property type="project" value="InterPro"/>
</dbReference>
<evidence type="ECO:0000256" key="1">
    <source>
        <dbReference type="ARBA" id="ARBA00006611"/>
    </source>
</evidence>
<accession>A0A1J4U041</accession>
<gene>
    <name evidence="3" type="ORF">AUJ29_01545</name>
</gene>
<evidence type="ECO:0000259" key="2">
    <source>
        <dbReference type="Pfam" id="PF00437"/>
    </source>
</evidence>